<feature type="compositionally biased region" description="Basic and acidic residues" evidence="1">
    <location>
        <begin position="99"/>
        <end position="108"/>
    </location>
</feature>
<keyword evidence="2" id="KW-0472">Membrane</keyword>
<reference evidence="3 4" key="1">
    <citation type="submission" date="2019-10" db="EMBL/GenBank/DDBJ databases">
        <title>Draft Genome Sequence of Cytophagaceae sp. SJW1-29.</title>
        <authorList>
            <person name="Choi A."/>
        </authorList>
    </citation>
    <scope>NUCLEOTIDE SEQUENCE [LARGE SCALE GENOMIC DNA]</scope>
    <source>
        <strain evidence="3 4">SJW1-29</strain>
    </source>
</reference>
<feature type="compositionally biased region" description="Basic residues" evidence="1">
    <location>
        <begin position="109"/>
        <end position="125"/>
    </location>
</feature>
<feature type="region of interest" description="Disordered" evidence="1">
    <location>
        <begin position="99"/>
        <end position="125"/>
    </location>
</feature>
<sequence length="125" mass="14152">MYLDKSDATPPGKKLISNMSTQTKWMLLAPLGLVLVGYGLCVFSEAGHLKHTGSPTIEWVLLGTYSLVLINGGLCIFGQAIRYRVLVDVRRETRRSIRKLETKLSSRERNKRSRDRKRKSSTKSN</sequence>
<dbReference type="AlphaFoldDB" id="A0A7C9BEE8"/>
<evidence type="ECO:0000313" key="4">
    <source>
        <dbReference type="Proteomes" id="UP000479293"/>
    </source>
</evidence>
<keyword evidence="4" id="KW-1185">Reference proteome</keyword>
<keyword evidence="2" id="KW-0812">Transmembrane</keyword>
<evidence type="ECO:0000313" key="3">
    <source>
        <dbReference type="EMBL" id="MPR37042.1"/>
    </source>
</evidence>
<evidence type="ECO:0000256" key="2">
    <source>
        <dbReference type="SAM" id="Phobius"/>
    </source>
</evidence>
<dbReference type="EMBL" id="WHLY01000002">
    <property type="protein sequence ID" value="MPR37042.1"/>
    <property type="molecule type" value="Genomic_DNA"/>
</dbReference>
<name>A0A7C9BEE8_9BACT</name>
<protein>
    <submittedName>
        <fullName evidence="3">Uncharacterized protein</fullName>
    </submittedName>
</protein>
<accession>A0A7C9BEE8</accession>
<proteinExistence type="predicted"/>
<evidence type="ECO:0000256" key="1">
    <source>
        <dbReference type="SAM" id="MobiDB-lite"/>
    </source>
</evidence>
<comment type="caution">
    <text evidence="3">The sequence shown here is derived from an EMBL/GenBank/DDBJ whole genome shotgun (WGS) entry which is preliminary data.</text>
</comment>
<organism evidence="3 4">
    <name type="scientific">Salmonirosea aquatica</name>
    <dbReference type="NCBI Taxonomy" id="2654236"/>
    <lineage>
        <taxon>Bacteria</taxon>
        <taxon>Pseudomonadati</taxon>
        <taxon>Bacteroidota</taxon>
        <taxon>Cytophagia</taxon>
        <taxon>Cytophagales</taxon>
        <taxon>Spirosomataceae</taxon>
        <taxon>Salmonirosea</taxon>
    </lineage>
</organism>
<gene>
    <name evidence="3" type="ORF">GBK04_27825</name>
</gene>
<feature type="transmembrane region" description="Helical" evidence="2">
    <location>
        <begin position="59"/>
        <end position="81"/>
    </location>
</feature>
<dbReference type="Proteomes" id="UP000479293">
    <property type="component" value="Unassembled WGS sequence"/>
</dbReference>
<dbReference type="RefSeq" id="WP_152765508.1">
    <property type="nucleotide sequence ID" value="NZ_WHLY01000002.1"/>
</dbReference>
<feature type="transmembrane region" description="Helical" evidence="2">
    <location>
        <begin position="25"/>
        <end position="47"/>
    </location>
</feature>
<keyword evidence="2" id="KW-1133">Transmembrane helix</keyword>